<reference evidence="2 3" key="1">
    <citation type="submission" date="2021-06" db="EMBL/GenBank/DDBJ databases">
        <authorList>
            <person name="Kallberg Y."/>
            <person name="Tangrot J."/>
            <person name="Rosling A."/>
        </authorList>
    </citation>
    <scope>NUCLEOTIDE SEQUENCE [LARGE SCALE GENOMIC DNA]</scope>
    <source>
        <strain evidence="2 3">120-4 pot B 10/14</strain>
    </source>
</reference>
<gene>
    <name evidence="2" type="ORF">GMARGA_LOCUS43280</name>
</gene>
<evidence type="ECO:0000313" key="3">
    <source>
        <dbReference type="Proteomes" id="UP000789901"/>
    </source>
</evidence>
<evidence type="ECO:0000313" key="2">
    <source>
        <dbReference type="EMBL" id="CAG8854459.1"/>
    </source>
</evidence>
<accession>A0ABN7XKG1</accession>
<evidence type="ECO:0000256" key="1">
    <source>
        <dbReference type="SAM" id="MobiDB-lite"/>
    </source>
</evidence>
<dbReference type="EMBL" id="CAJVQB010138315">
    <property type="protein sequence ID" value="CAG8854459.1"/>
    <property type="molecule type" value="Genomic_DNA"/>
</dbReference>
<feature type="non-terminal residue" evidence="2">
    <location>
        <position position="1"/>
    </location>
</feature>
<proteinExistence type="predicted"/>
<dbReference type="Proteomes" id="UP000789901">
    <property type="component" value="Unassembled WGS sequence"/>
</dbReference>
<sequence length="196" mass="22481">ELGLAVDDSSLAGQEKQTDKLSRTNVLEEGTLTKKPPSKKQKTSEEISANLKKLIKELTAKESQVSEIGEEEGENSENLLHLYNRITNAEIHNEITSQEVIKSYYLFGKVLSERFKYYYNKSFNEHSAQIDVNEELRKQLPDTTETTRNKRKERAQKIYFLFNSIGIEKIGLVKSFSANSISKLSVENIKYIKDKI</sequence>
<protein>
    <submittedName>
        <fullName evidence="2">2248_t:CDS:1</fullName>
    </submittedName>
</protein>
<comment type="caution">
    <text evidence="2">The sequence shown here is derived from an EMBL/GenBank/DDBJ whole genome shotgun (WGS) entry which is preliminary data.</text>
</comment>
<keyword evidence="3" id="KW-1185">Reference proteome</keyword>
<organism evidence="2 3">
    <name type="scientific">Gigaspora margarita</name>
    <dbReference type="NCBI Taxonomy" id="4874"/>
    <lineage>
        <taxon>Eukaryota</taxon>
        <taxon>Fungi</taxon>
        <taxon>Fungi incertae sedis</taxon>
        <taxon>Mucoromycota</taxon>
        <taxon>Glomeromycotina</taxon>
        <taxon>Glomeromycetes</taxon>
        <taxon>Diversisporales</taxon>
        <taxon>Gigasporaceae</taxon>
        <taxon>Gigaspora</taxon>
    </lineage>
</organism>
<feature type="non-terminal residue" evidence="2">
    <location>
        <position position="196"/>
    </location>
</feature>
<feature type="region of interest" description="Disordered" evidence="1">
    <location>
        <begin position="1"/>
        <end position="46"/>
    </location>
</feature>
<name>A0ABN7XKG1_GIGMA</name>